<evidence type="ECO:0000256" key="2">
    <source>
        <dbReference type="SAM" id="SignalP"/>
    </source>
</evidence>
<proteinExistence type="predicted"/>
<protein>
    <recommendedName>
        <fullName evidence="5">GPI anchored protein</fullName>
    </recommendedName>
</protein>
<dbReference type="Proteomes" id="UP001059893">
    <property type="component" value="Unassembled WGS sequence"/>
</dbReference>
<feature type="compositionally biased region" description="Low complexity" evidence="1">
    <location>
        <begin position="244"/>
        <end position="258"/>
    </location>
</feature>
<feature type="compositionally biased region" description="Low complexity" evidence="1">
    <location>
        <begin position="199"/>
        <end position="208"/>
    </location>
</feature>
<feature type="chain" id="PRO_5045631932" description="GPI anchored protein" evidence="2">
    <location>
        <begin position="28"/>
        <end position="448"/>
    </location>
</feature>
<evidence type="ECO:0000313" key="4">
    <source>
        <dbReference type="Proteomes" id="UP001059893"/>
    </source>
</evidence>
<feature type="region of interest" description="Disordered" evidence="1">
    <location>
        <begin position="244"/>
        <end position="301"/>
    </location>
</feature>
<evidence type="ECO:0000256" key="1">
    <source>
        <dbReference type="SAM" id="MobiDB-lite"/>
    </source>
</evidence>
<feature type="compositionally biased region" description="Pro residues" evidence="1">
    <location>
        <begin position="266"/>
        <end position="289"/>
    </location>
</feature>
<dbReference type="EMBL" id="JABSND010000043">
    <property type="protein sequence ID" value="KAI6301003.1"/>
    <property type="molecule type" value="Genomic_DNA"/>
</dbReference>
<sequence length="448" mass="44884">MKLLPRVATRRLPVPLLLLLDLATAALQPMVIRKMSPDESEKFFPHYVAFPEDQLAAVSALQKRHHPEQAFSPSFPIHVDDPGSPSEDETLYRRAAAALARLQRRQWGCPAGTASCSNIGHPDRCCRQTETCYKIDDTGLGSVGCCANGSTCGGTISNCAPGDTACPASMGGGCCIAGFVCQGVGCVRMDYTSRTRAPTTTVSTSTAANGGGGGGGDGGGDGGGGGGGGGGILTSTIITTVVVTPPNGGSPTTVTSTFIGGGGGGGPPPSTTAPPPDTDTDTPLPPPPTSTGGGTGNAPVRPTVTNSDGFPSDYCPTGFYPCVARAGGGCCQTGRDCQTTNCPAPPLSTTIISNGVTVAVPLPTPNRGSDDSKTCAGGWYMCPDSAGPVAGCCPSGYDCGVASCTSAREGATATLQKEFPSSAATDRTPKGEVLTILGMVLVSLALLA</sequence>
<gene>
    <name evidence="3" type="ORF">MCOR33_003349</name>
</gene>
<organism evidence="3 4">
    <name type="scientific">Pyricularia grisea</name>
    <name type="common">Crabgrass-specific blast fungus</name>
    <name type="synonym">Magnaporthe grisea</name>
    <dbReference type="NCBI Taxonomy" id="148305"/>
    <lineage>
        <taxon>Eukaryota</taxon>
        <taxon>Fungi</taxon>
        <taxon>Dikarya</taxon>
        <taxon>Ascomycota</taxon>
        <taxon>Pezizomycotina</taxon>
        <taxon>Sordariomycetes</taxon>
        <taxon>Sordariomycetidae</taxon>
        <taxon>Magnaporthales</taxon>
        <taxon>Pyriculariaceae</taxon>
        <taxon>Pyricularia</taxon>
    </lineage>
</organism>
<feature type="region of interest" description="Disordered" evidence="1">
    <location>
        <begin position="197"/>
        <end position="231"/>
    </location>
</feature>
<dbReference type="PANTHER" id="PTHR39599">
    <property type="entry name" value="GPI-ANCHORED PROTEIN (EUROFUNG)-RELATED-RELATED"/>
    <property type="match status" value="1"/>
</dbReference>
<keyword evidence="2" id="KW-0732">Signal</keyword>
<feature type="signal peptide" evidence="2">
    <location>
        <begin position="1"/>
        <end position="27"/>
    </location>
</feature>
<evidence type="ECO:0008006" key="5">
    <source>
        <dbReference type="Google" id="ProtNLM"/>
    </source>
</evidence>
<keyword evidence="4" id="KW-1185">Reference proteome</keyword>
<comment type="caution">
    <text evidence="3">The sequence shown here is derived from an EMBL/GenBank/DDBJ whole genome shotgun (WGS) entry which is preliminary data.</text>
</comment>
<dbReference type="PANTHER" id="PTHR39599:SF2">
    <property type="entry name" value="ANCHORED PROTEIN, PUTATIVE (AFU_ORTHOLOGUE AFUA_1G09650)-RELATED"/>
    <property type="match status" value="1"/>
</dbReference>
<reference evidence="3" key="1">
    <citation type="submission" date="2021-01" db="EMBL/GenBank/DDBJ databases">
        <title>Deciphering the adaptive evolutionary patterns associated with biogeogrpahic diversity in the finger millet blast pathogen Magnaporthe oryzae in Eastern Africa.</title>
        <authorList>
            <person name="Onyema G."/>
            <person name="Shittu T.A."/>
            <person name="Dodsworth S."/>
            <person name="Devilliers S."/>
            <person name="Muthumeenakshi S."/>
            <person name="Sreenivasaprasad S."/>
        </authorList>
    </citation>
    <scope>NUCLEOTIDE SEQUENCE</scope>
    <source>
        <strain evidence="3">D15/s37</strain>
    </source>
</reference>
<name>A0ABQ8NRB9_PYRGI</name>
<evidence type="ECO:0000313" key="3">
    <source>
        <dbReference type="EMBL" id="KAI6301003.1"/>
    </source>
</evidence>
<feature type="compositionally biased region" description="Gly residues" evidence="1">
    <location>
        <begin position="209"/>
        <end position="231"/>
    </location>
</feature>
<accession>A0ABQ8NRB9</accession>